<protein>
    <submittedName>
        <fullName evidence="3">Cysteine hydrolase</fullName>
    </submittedName>
</protein>
<dbReference type="Proteomes" id="UP000594800">
    <property type="component" value="Chromosome"/>
</dbReference>
<dbReference type="AlphaFoldDB" id="A0A7S9QBX5"/>
<dbReference type="InterPro" id="IPR000868">
    <property type="entry name" value="Isochorismatase-like_dom"/>
</dbReference>
<evidence type="ECO:0000256" key="1">
    <source>
        <dbReference type="ARBA" id="ARBA00022801"/>
    </source>
</evidence>
<dbReference type="RefSeq" id="WP_196102436.1">
    <property type="nucleotide sequence ID" value="NZ_CP064942.1"/>
</dbReference>
<dbReference type="SUPFAM" id="SSF52499">
    <property type="entry name" value="Isochorismatase-like hydrolases"/>
    <property type="match status" value="1"/>
</dbReference>
<evidence type="ECO:0000313" key="4">
    <source>
        <dbReference type="Proteomes" id="UP000594800"/>
    </source>
</evidence>
<dbReference type="GO" id="GO:0016787">
    <property type="term" value="F:hydrolase activity"/>
    <property type="evidence" value="ECO:0007669"/>
    <property type="project" value="UniProtKB-KW"/>
</dbReference>
<dbReference type="Gene3D" id="3.40.50.850">
    <property type="entry name" value="Isochorismatase-like"/>
    <property type="match status" value="1"/>
</dbReference>
<dbReference type="CDD" id="cd00431">
    <property type="entry name" value="cysteine_hydrolases"/>
    <property type="match status" value="1"/>
</dbReference>
<keyword evidence="4" id="KW-1185">Reference proteome</keyword>
<evidence type="ECO:0000313" key="3">
    <source>
        <dbReference type="EMBL" id="QPH53225.1"/>
    </source>
</evidence>
<sequence length="201" mass="21321">MSDTIDPKRTALLTIDLQNDFLHPEGAYGRAGQTSEAISALPARIKPVAEALRAKGGTYVSAQFTLVPGPGGEPLIAPHLKKLRPFLGKGDFAPGAFGHALVDELAPADYTIEKVAYSALYQTRLEYILRALDIDTLIIGGIVTNGGVASTVRDAHLRNIHTVLLSDGCAAFRQEVHDATLVSLASVTQVTTCAEMVEALS</sequence>
<gene>
    <name evidence="3" type="ORF">I0K15_15720</name>
</gene>
<name>A0A7S9QBX5_9RHOB</name>
<dbReference type="EMBL" id="CP064942">
    <property type="protein sequence ID" value="QPH53225.1"/>
    <property type="molecule type" value="Genomic_DNA"/>
</dbReference>
<keyword evidence="1 3" id="KW-0378">Hydrolase</keyword>
<accession>A0A7S9QBX5</accession>
<proteinExistence type="predicted"/>
<reference evidence="3 4" key="1">
    <citation type="submission" date="2020-11" db="EMBL/GenBank/DDBJ databases">
        <title>Description of Pontivivens ytuae sp. nov. isolated from deep sea sediment of Mariana Trench.</title>
        <authorList>
            <person name="Wang Z."/>
            <person name="Sun Q.-L."/>
            <person name="Xu X.-D."/>
            <person name="Tang Y.-Z."/>
            <person name="Zhang J."/>
        </authorList>
    </citation>
    <scope>NUCLEOTIDE SEQUENCE [LARGE SCALE GENOMIC DNA]</scope>
    <source>
        <strain evidence="3 4">MT2928</strain>
    </source>
</reference>
<dbReference type="InterPro" id="IPR036380">
    <property type="entry name" value="Isochorismatase-like_sf"/>
</dbReference>
<dbReference type="KEGG" id="poz:I0K15_15720"/>
<organism evidence="3 4">
    <name type="scientific">Pontivivens ytuae</name>
    <dbReference type="NCBI Taxonomy" id="2789856"/>
    <lineage>
        <taxon>Bacteria</taxon>
        <taxon>Pseudomonadati</taxon>
        <taxon>Pseudomonadota</taxon>
        <taxon>Alphaproteobacteria</taxon>
        <taxon>Rhodobacterales</taxon>
        <taxon>Paracoccaceae</taxon>
        <taxon>Pontivivens</taxon>
    </lineage>
</organism>
<feature type="domain" description="Isochorismatase-like" evidence="2">
    <location>
        <begin position="10"/>
        <end position="193"/>
    </location>
</feature>
<dbReference type="Pfam" id="PF00857">
    <property type="entry name" value="Isochorismatase"/>
    <property type="match status" value="1"/>
</dbReference>
<dbReference type="PANTHER" id="PTHR43540">
    <property type="entry name" value="PEROXYUREIDOACRYLATE/UREIDOACRYLATE AMIDOHYDROLASE-RELATED"/>
    <property type="match status" value="1"/>
</dbReference>
<dbReference type="InterPro" id="IPR050272">
    <property type="entry name" value="Isochorismatase-like_hydrls"/>
</dbReference>
<evidence type="ECO:0000259" key="2">
    <source>
        <dbReference type="Pfam" id="PF00857"/>
    </source>
</evidence>